<keyword evidence="2" id="KW-0732">Signal</keyword>
<dbReference type="PROSITE" id="PS51257">
    <property type="entry name" value="PROKAR_LIPOPROTEIN"/>
    <property type="match status" value="1"/>
</dbReference>
<sequence length="489" mass="51741">MSFTKFLMAGGALLALAGCNLAPDYQPPHLDLPPAFKEAGGAPWQPAQPADQQARGPWWTAFNDPVLNGLEDRIEAANPTLAVALARYDEARADAAAVSAGLLPRVDGTASISTNRQSKDRPLRGAGQRNVYGANTIGASASYELDLWGKVRNQVAAGRAEAQASAADLASVRLGLQAELASDYFALRGLDERAHILADTVTAYEKQLSLTQTMFQGRIVAGLDVSRAETQLDTARSQVSQVASQRAQMEHAIAALVGLAPAEFTLAPVRWIPALPAVPTGLPSTLLQRRPDVAAAERDVLAANAGIGVARAAYYPDLSLQAVGGFQDTGFNLLKLPMAFWSVGPGVTLPLFEGGRLDAGLAKAVAQHDEASGKYRETVLNAFREVEDNLAAIRWLGTAAKDEDAGTLAAQRTLDMATNLYRDGADSYLEVVTAQTALLEAQQSSLDLHTRQVQADVALIRALGGGWDKSALPSDDESSTLPERAAKAL</sequence>
<evidence type="ECO:0000256" key="1">
    <source>
        <dbReference type="ARBA" id="ARBA00007613"/>
    </source>
</evidence>
<dbReference type="InterPro" id="IPR010131">
    <property type="entry name" value="MdtP/NodT-like"/>
</dbReference>
<dbReference type="Gene3D" id="1.20.1600.10">
    <property type="entry name" value="Outer membrane efflux proteins (OEP)"/>
    <property type="match status" value="1"/>
</dbReference>
<proteinExistence type="inferred from homology"/>
<keyword evidence="2" id="KW-0564">Palmitate</keyword>
<dbReference type="PANTHER" id="PTHR30203">
    <property type="entry name" value="OUTER MEMBRANE CATION EFFLUX PROTEIN"/>
    <property type="match status" value="1"/>
</dbReference>
<organism evidence="3 4">
    <name type="scientific">Nitrospirillum viridazoti CBAmc</name>
    <dbReference type="NCBI Taxonomy" id="1441467"/>
    <lineage>
        <taxon>Bacteria</taxon>
        <taxon>Pseudomonadati</taxon>
        <taxon>Pseudomonadota</taxon>
        <taxon>Alphaproteobacteria</taxon>
        <taxon>Rhodospirillales</taxon>
        <taxon>Azospirillaceae</taxon>
        <taxon>Nitrospirillum</taxon>
        <taxon>Nitrospirillum viridazoti</taxon>
    </lineage>
</organism>
<evidence type="ECO:0000313" key="3">
    <source>
        <dbReference type="EMBL" id="ASG24921.1"/>
    </source>
</evidence>
<reference evidence="3 4" key="1">
    <citation type="submission" date="2017-06" db="EMBL/GenBank/DDBJ databases">
        <title>Complete genome sequence of Nitrospirillum amazonense strain CBAmC, an endophytic nitrogen-fixing and plant growth-promoting bacterium, isolated from sugarcane.</title>
        <authorList>
            <person name="Schwab S."/>
            <person name="dos Santos Teixeira K.R."/>
            <person name="Simoes Araujo J.L."/>
            <person name="Soares Vidal M."/>
            <person name="Borges de Freitas H.R."/>
            <person name="Rivello Crivelaro A.L."/>
            <person name="Bueno de Camargo Nunes A."/>
            <person name="dos Santos C.M."/>
            <person name="Palmeira da Silva Rosa D."/>
            <person name="da Silva Padilha D."/>
            <person name="da Silva E."/>
            <person name="Araujo Terra L."/>
            <person name="Soares Mendes V."/>
            <person name="Farinelli L."/>
            <person name="Magalhaes Cruz L."/>
            <person name="Baldani J.I."/>
        </authorList>
    </citation>
    <scope>NUCLEOTIDE SEQUENCE [LARGE SCALE GENOMIC DNA]</scope>
    <source>
        <strain evidence="3 4">CBAmC</strain>
    </source>
</reference>
<dbReference type="AlphaFoldDB" id="A0A248K2H4"/>
<accession>A0A248K2H4</accession>
<keyword evidence="2" id="KW-0812">Transmembrane</keyword>
<gene>
    <name evidence="3" type="ORF">Y958_28450</name>
</gene>
<evidence type="ECO:0000313" key="4">
    <source>
        <dbReference type="Proteomes" id="UP000197153"/>
    </source>
</evidence>
<dbReference type="InterPro" id="IPR003423">
    <property type="entry name" value="OMP_efflux"/>
</dbReference>
<dbReference type="RefSeq" id="WP_088875317.1">
    <property type="nucleotide sequence ID" value="NZ_CP022113.1"/>
</dbReference>
<dbReference type="GO" id="GO:0005886">
    <property type="term" value="C:plasma membrane"/>
    <property type="evidence" value="ECO:0007669"/>
    <property type="project" value="UniProtKB-SubCell"/>
</dbReference>
<feature type="chain" id="PRO_5011831337" evidence="2">
    <location>
        <begin position="23"/>
        <end position="489"/>
    </location>
</feature>
<keyword evidence="2" id="KW-0449">Lipoprotein</keyword>
<dbReference type="SUPFAM" id="SSF56954">
    <property type="entry name" value="Outer membrane efflux proteins (OEP)"/>
    <property type="match status" value="1"/>
</dbReference>
<comment type="subcellular location">
    <subcellularLocation>
        <location evidence="2">Cell membrane</location>
        <topology evidence="2">Lipid-anchor</topology>
    </subcellularLocation>
</comment>
<feature type="signal peptide" evidence="2">
    <location>
        <begin position="1"/>
        <end position="22"/>
    </location>
</feature>
<comment type="similarity">
    <text evidence="1 2">Belongs to the outer membrane factor (OMF) (TC 1.B.17) family.</text>
</comment>
<dbReference type="Gene3D" id="2.20.200.10">
    <property type="entry name" value="Outer membrane efflux proteins (OEP)"/>
    <property type="match status" value="1"/>
</dbReference>
<dbReference type="Pfam" id="PF02321">
    <property type="entry name" value="OEP"/>
    <property type="match status" value="2"/>
</dbReference>
<keyword evidence="4" id="KW-1185">Reference proteome</keyword>
<dbReference type="NCBIfam" id="TIGR01845">
    <property type="entry name" value="outer_NodT"/>
    <property type="match status" value="1"/>
</dbReference>
<keyword evidence="2" id="KW-1134">Transmembrane beta strand</keyword>
<dbReference type="KEGG" id="nao:Y958_28450"/>
<protein>
    <submittedName>
        <fullName evidence="3">RND transporter</fullName>
    </submittedName>
</protein>
<dbReference type="GO" id="GO:0015562">
    <property type="term" value="F:efflux transmembrane transporter activity"/>
    <property type="evidence" value="ECO:0007669"/>
    <property type="project" value="InterPro"/>
</dbReference>
<dbReference type="EMBL" id="CP022113">
    <property type="protein sequence ID" value="ASG24921.1"/>
    <property type="molecule type" value="Genomic_DNA"/>
</dbReference>
<dbReference type="Proteomes" id="UP000197153">
    <property type="component" value="Chromosome 4"/>
</dbReference>
<dbReference type="PANTHER" id="PTHR30203:SF33">
    <property type="entry name" value="BLR4455 PROTEIN"/>
    <property type="match status" value="1"/>
</dbReference>
<evidence type="ECO:0000256" key="2">
    <source>
        <dbReference type="RuleBase" id="RU362097"/>
    </source>
</evidence>
<name>A0A248K2H4_9PROT</name>
<keyword evidence="2" id="KW-0472">Membrane</keyword>